<evidence type="ECO:0000313" key="2">
    <source>
        <dbReference type="Proteomes" id="UP000440096"/>
    </source>
</evidence>
<reference evidence="1 2" key="1">
    <citation type="submission" date="2019-11" db="EMBL/GenBank/DDBJ databases">
        <title>Draft genome of Amycolatopsis RM579.</title>
        <authorList>
            <person name="Duangmal K."/>
            <person name="Mingma R."/>
        </authorList>
    </citation>
    <scope>NUCLEOTIDE SEQUENCE [LARGE SCALE GENOMIC DNA]</scope>
    <source>
        <strain evidence="1 2">RM579</strain>
    </source>
</reference>
<evidence type="ECO:0000313" key="1">
    <source>
        <dbReference type="EMBL" id="MTD55212.1"/>
    </source>
</evidence>
<protein>
    <submittedName>
        <fullName evidence="1">Uncharacterized protein</fullName>
    </submittedName>
</protein>
<dbReference type="EMBL" id="WMBA01000019">
    <property type="protein sequence ID" value="MTD55212.1"/>
    <property type="molecule type" value="Genomic_DNA"/>
</dbReference>
<dbReference type="RefSeq" id="WP_154757421.1">
    <property type="nucleotide sequence ID" value="NZ_WMBA01000019.1"/>
</dbReference>
<accession>A0A6N7YTF0</accession>
<dbReference type="AlphaFoldDB" id="A0A6N7YTF0"/>
<proteinExistence type="predicted"/>
<organism evidence="1 2">
    <name type="scientific">Amycolatopsis pithecellobii</name>
    <dbReference type="NCBI Taxonomy" id="664692"/>
    <lineage>
        <taxon>Bacteria</taxon>
        <taxon>Bacillati</taxon>
        <taxon>Actinomycetota</taxon>
        <taxon>Actinomycetes</taxon>
        <taxon>Pseudonocardiales</taxon>
        <taxon>Pseudonocardiaceae</taxon>
        <taxon>Amycolatopsis</taxon>
    </lineage>
</organism>
<keyword evidence="2" id="KW-1185">Reference proteome</keyword>
<sequence length="99" mass="10608">MSCTTDELHVLLLNLALMDQERRASAPLGRSACRSASASGHNEWACTGPKAANIVRRLQRSASVVWTHIDPKPTPASERSQGRAAEPSVTGAVLVLFLD</sequence>
<gene>
    <name evidence="1" type="ORF">GKO32_14660</name>
</gene>
<dbReference type="Proteomes" id="UP000440096">
    <property type="component" value="Unassembled WGS sequence"/>
</dbReference>
<comment type="caution">
    <text evidence="1">The sequence shown here is derived from an EMBL/GenBank/DDBJ whole genome shotgun (WGS) entry which is preliminary data.</text>
</comment>
<name>A0A6N7YTF0_9PSEU</name>